<accession>A0A1E5SHS1</accession>
<protein>
    <submittedName>
        <fullName evidence="1">Uncharacterized protein</fullName>
    </submittedName>
</protein>
<evidence type="ECO:0000313" key="2">
    <source>
        <dbReference type="Proteomes" id="UP000095713"/>
    </source>
</evidence>
<gene>
    <name evidence="1" type="ORF">A8C32_05530</name>
</gene>
<dbReference type="InterPro" id="IPR036440">
    <property type="entry name" value="Peptidase_C15-like_sf"/>
</dbReference>
<evidence type="ECO:0000313" key="1">
    <source>
        <dbReference type="EMBL" id="OEJ98661.1"/>
    </source>
</evidence>
<reference evidence="1 2" key="1">
    <citation type="submission" date="2016-05" db="EMBL/GenBank/DDBJ databases">
        <title>Draft Genome Sequence of Algibacter sp. Strain SK-16 Isolated from the Surface Water of Aburatsubo Inlet.</title>
        <authorList>
            <person name="Wong S.-K."/>
            <person name="Yoshizawa S."/>
            <person name="Nakajima Y."/>
            <person name="Ogura Y."/>
            <person name="Tetsuya H."/>
            <person name="Hamasaki K."/>
        </authorList>
    </citation>
    <scope>NUCLEOTIDE SEQUENCE [LARGE SCALE GENOMIC DNA]</scope>
    <source>
        <strain evidence="1 2">SK-16</strain>
    </source>
</reference>
<comment type="caution">
    <text evidence="1">The sequence shown here is derived from an EMBL/GenBank/DDBJ whole genome shotgun (WGS) entry which is preliminary data.</text>
</comment>
<dbReference type="AlphaFoldDB" id="A0A1E5SHS1"/>
<dbReference type="EMBL" id="MDJD01000054">
    <property type="protein sequence ID" value="OEJ98661.1"/>
    <property type="molecule type" value="Genomic_DNA"/>
</dbReference>
<sequence length="602" mass="69196">MEFIAKVNAEGKAWVKIENYPVEERLTEHPEIVKLQFLDEDNTVLNQATIQGIKGGKATNFIYGKKFKIKIFTKEIEDDTKIDLSLKGKTKSKNQDFFGIDKLVWSLKVKGNECETELFILPMFWYSEEFETYKNHKTIIESDDLNSFHVEVVLNGKTAYLPKKENWLKPIAYRRNYEEYLGLYKYEDLTAPHSKTKDLVDNYENKYISKNPEILTLVKAFSDFLNQEDLKIEGEQGIKNQVKTDAKKLWKLSIKQVQEGELDDRPLYWARNKMQVRLKRHPLFENDINFEESLVNSGSVLNDIIISFEELSRNYKGVYFSGKSDKKLLITGFDPFVLDPTKGGNPLQSNPSGVNALALHGKTIGDYYIQTFIAPVRYKDFDEFKDGKGIIEKFVTPFISKADMIITASQGGVFRFDIDRFPAKNRGGFADNMHWGSGNDDNKSYFKQLTIGGKEFYETTLPYKKIVPDVNNPSDAFWIYFNQTFEAVGKDYPEDHIQGTQLIEDISDGTSENNCIINNLKELQSLQSIKGSGSNYLSNEIYYRVAKLRAEMKPNLQTGHLHVPLTQYGRSFSDSRGNIVTIDINSKMGELIDKIREIITKI</sequence>
<organism evidence="1 2">
    <name type="scientific">Flavivirga aquatica</name>
    <dbReference type="NCBI Taxonomy" id="1849968"/>
    <lineage>
        <taxon>Bacteria</taxon>
        <taxon>Pseudomonadati</taxon>
        <taxon>Bacteroidota</taxon>
        <taxon>Flavobacteriia</taxon>
        <taxon>Flavobacteriales</taxon>
        <taxon>Flavobacteriaceae</taxon>
        <taxon>Flavivirga</taxon>
    </lineage>
</organism>
<dbReference type="Proteomes" id="UP000095713">
    <property type="component" value="Unassembled WGS sequence"/>
</dbReference>
<dbReference type="OrthoDB" id="4555199at2"/>
<dbReference type="SUPFAM" id="SSF53182">
    <property type="entry name" value="Pyrrolidone carboxyl peptidase (pyroglutamate aminopeptidase)"/>
    <property type="match status" value="1"/>
</dbReference>
<dbReference type="STRING" id="1849968.A8C32_05530"/>
<dbReference type="RefSeq" id="WP_069831346.1">
    <property type="nucleotide sequence ID" value="NZ_MDJD01000054.1"/>
</dbReference>
<proteinExistence type="predicted"/>
<keyword evidence="2" id="KW-1185">Reference proteome</keyword>
<dbReference type="Gene3D" id="3.40.630.20">
    <property type="entry name" value="Peptidase C15, pyroglutamyl peptidase I-like"/>
    <property type="match status" value="1"/>
</dbReference>
<name>A0A1E5SHS1_9FLAO</name>